<dbReference type="EMBL" id="JAUHHV010000008">
    <property type="protein sequence ID" value="KAK1414057.1"/>
    <property type="molecule type" value="Genomic_DNA"/>
</dbReference>
<keyword evidence="2" id="KW-1185">Reference proteome</keyword>
<accession>A0AAD8K4E0</accession>
<organism evidence="1 2">
    <name type="scientific">Tagetes erecta</name>
    <name type="common">African marigold</name>
    <dbReference type="NCBI Taxonomy" id="13708"/>
    <lineage>
        <taxon>Eukaryota</taxon>
        <taxon>Viridiplantae</taxon>
        <taxon>Streptophyta</taxon>
        <taxon>Embryophyta</taxon>
        <taxon>Tracheophyta</taxon>
        <taxon>Spermatophyta</taxon>
        <taxon>Magnoliopsida</taxon>
        <taxon>eudicotyledons</taxon>
        <taxon>Gunneridae</taxon>
        <taxon>Pentapetalae</taxon>
        <taxon>asterids</taxon>
        <taxon>campanulids</taxon>
        <taxon>Asterales</taxon>
        <taxon>Asteraceae</taxon>
        <taxon>Asteroideae</taxon>
        <taxon>Heliantheae alliance</taxon>
        <taxon>Tageteae</taxon>
        <taxon>Tagetes</taxon>
    </lineage>
</organism>
<evidence type="ECO:0000313" key="2">
    <source>
        <dbReference type="Proteomes" id="UP001229421"/>
    </source>
</evidence>
<name>A0AAD8K4E0_TARER</name>
<protein>
    <submittedName>
        <fullName evidence="1">Uncharacterized protein</fullName>
    </submittedName>
</protein>
<reference evidence="1" key="1">
    <citation type="journal article" date="2023" name="bioRxiv">
        <title>Improved chromosome-level genome assembly for marigold (Tagetes erecta).</title>
        <authorList>
            <person name="Jiang F."/>
            <person name="Yuan L."/>
            <person name="Wang S."/>
            <person name="Wang H."/>
            <person name="Xu D."/>
            <person name="Wang A."/>
            <person name="Fan W."/>
        </authorList>
    </citation>
    <scope>NUCLEOTIDE SEQUENCE</scope>
    <source>
        <strain evidence="1">WSJ</strain>
        <tissue evidence="1">Leaf</tissue>
    </source>
</reference>
<evidence type="ECO:0000313" key="1">
    <source>
        <dbReference type="EMBL" id="KAK1414057.1"/>
    </source>
</evidence>
<dbReference type="Proteomes" id="UP001229421">
    <property type="component" value="Unassembled WGS sequence"/>
</dbReference>
<proteinExistence type="predicted"/>
<dbReference type="AlphaFoldDB" id="A0AAD8K4E0"/>
<sequence>MVTIIVFHWQLQIVATKTSNKTVAKCGRSSLYGNYTLEEVGHGGMVVVVLPEVEMILKMKVEKMTKKPKFWIDTWAADKPFKELFPDLYAIESCKSILVYDCYVLQDNSVQWKWSKINEKVTTSPLSLKHADKISLEQLDTSKDQHQIWDAVEFVTQSDIYKLVNNAMMLFLEMIFRSN</sequence>
<comment type="caution">
    <text evidence="1">The sequence shown here is derived from an EMBL/GenBank/DDBJ whole genome shotgun (WGS) entry which is preliminary data.</text>
</comment>
<gene>
    <name evidence="1" type="ORF">QVD17_29795</name>
</gene>